<gene>
    <name evidence="7" type="ORF">BXY39_0125</name>
</gene>
<feature type="binding site" evidence="5">
    <location>
        <position position="359"/>
    </location>
    <ligand>
        <name>S-adenosyl-L-methionine</name>
        <dbReference type="ChEBI" id="CHEBI:59789"/>
    </ligand>
</feature>
<comment type="caution">
    <text evidence="7">The sequence shown here is derived from an EMBL/GenBank/DDBJ whole genome shotgun (WGS) entry which is preliminary data.</text>
</comment>
<protein>
    <submittedName>
        <fullName evidence="7">16S rRNA (Cytosine967-C5)-methyltransferase</fullName>
    </submittedName>
</protein>
<dbReference type="EMBL" id="REFR01000002">
    <property type="protein sequence ID" value="RMB12701.1"/>
    <property type="molecule type" value="Genomic_DNA"/>
</dbReference>
<dbReference type="PANTHER" id="PTHR22807">
    <property type="entry name" value="NOP2 YEAST -RELATED NOL1/NOP2/FMU SUN DOMAIN-CONTAINING"/>
    <property type="match status" value="1"/>
</dbReference>
<feature type="active site" description="Nucleophile" evidence="5">
    <location>
        <position position="412"/>
    </location>
</feature>
<evidence type="ECO:0000256" key="5">
    <source>
        <dbReference type="PROSITE-ProRule" id="PRU01023"/>
    </source>
</evidence>
<keyword evidence="4 5" id="KW-0694">RNA-binding</keyword>
<dbReference type="OrthoDB" id="9810297at2"/>
<feature type="domain" description="SAM-dependent MTase RsmB/NOP-type" evidence="6">
    <location>
        <begin position="191"/>
        <end position="480"/>
    </location>
</feature>
<feature type="binding site" evidence="5">
    <location>
        <position position="343"/>
    </location>
    <ligand>
        <name>S-adenosyl-L-methionine</name>
        <dbReference type="ChEBI" id="CHEBI:59789"/>
    </ligand>
</feature>
<dbReference type="Gene3D" id="1.10.940.10">
    <property type="entry name" value="NusB-like"/>
    <property type="match status" value="1"/>
</dbReference>
<dbReference type="AlphaFoldDB" id="A0A3M0CT23"/>
<dbReference type="InParanoid" id="A0A3M0CT23"/>
<dbReference type="SUPFAM" id="SSF53335">
    <property type="entry name" value="S-adenosyl-L-methionine-dependent methyltransferases"/>
    <property type="match status" value="1"/>
</dbReference>
<keyword evidence="1 5" id="KW-0489">Methyltransferase</keyword>
<keyword evidence="3 5" id="KW-0949">S-adenosyl-L-methionine</keyword>
<dbReference type="Proteomes" id="UP000271227">
    <property type="component" value="Unassembled WGS sequence"/>
</dbReference>
<comment type="similarity">
    <text evidence="5">Belongs to the class I-like SAM-binding methyltransferase superfamily. RsmB/NOP family.</text>
</comment>
<dbReference type="FunCoup" id="A0A3M0CT23">
    <property type="interactions" value="501"/>
</dbReference>
<dbReference type="InterPro" id="IPR023267">
    <property type="entry name" value="RCMT"/>
</dbReference>
<dbReference type="GO" id="GO:0001510">
    <property type="term" value="P:RNA methylation"/>
    <property type="evidence" value="ECO:0007669"/>
    <property type="project" value="InterPro"/>
</dbReference>
<evidence type="ECO:0000256" key="2">
    <source>
        <dbReference type="ARBA" id="ARBA00022679"/>
    </source>
</evidence>
<dbReference type="InterPro" id="IPR029063">
    <property type="entry name" value="SAM-dependent_MTases_sf"/>
</dbReference>
<name>A0A3M0CT23_9PROT</name>
<accession>A0A3M0CT23</accession>
<feature type="binding site" evidence="5">
    <location>
        <begin position="296"/>
        <end position="302"/>
    </location>
    <ligand>
        <name>S-adenosyl-L-methionine</name>
        <dbReference type="ChEBI" id="CHEBI:59789"/>
    </ligand>
</feature>
<dbReference type="Pfam" id="PF01189">
    <property type="entry name" value="Methyltr_RsmB-F"/>
    <property type="match status" value="1"/>
</dbReference>
<dbReference type="InterPro" id="IPR049560">
    <property type="entry name" value="MeTrfase_RsmB-F_NOP2_cat"/>
</dbReference>
<keyword evidence="8" id="KW-1185">Reference proteome</keyword>
<organism evidence="7 8">
    <name type="scientific">Eilatimonas milleporae</name>
    <dbReference type="NCBI Taxonomy" id="911205"/>
    <lineage>
        <taxon>Bacteria</taxon>
        <taxon>Pseudomonadati</taxon>
        <taxon>Pseudomonadota</taxon>
        <taxon>Alphaproteobacteria</taxon>
        <taxon>Kordiimonadales</taxon>
        <taxon>Kordiimonadaceae</taxon>
        <taxon>Eilatimonas</taxon>
    </lineage>
</organism>
<dbReference type="PANTHER" id="PTHR22807:SF61">
    <property type="entry name" value="NOL1_NOP2_SUN FAMILY PROTEIN _ ANTITERMINATION NUSB DOMAIN-CONTAINING PROTEIN"/>
    <property type="match status" value="1"/>
</dbReference>
<evidence type="ECO:0000256" key="1">
    <source>
        <dbReference type="ARBA" id="ARBA00022603"/>
    </source>
</evidence>
<dbReference type="CDD" id="cd02440">
    <property type="entry name" value="AdoMet_MTases"/>
    <property type="match status" value="1"/>
</dbReference>
<evidence type="ECO:0000259" key="6">
    <source>
        <dbReference type="PROSITE" id="PS51686"/>
    </source>
</evidence>
<dbReference type="GO" id="GO:0003723">
    <property type="term" value="F:RNA binding"/>
    <property type="evidence" value="ECO:0007669"/>
    <property type="project" value="UniProtKB-UniRule"/>
</dbReference>
<dbReference type="PRINTS" id="PR02008">
    <property type="entry name" value="RCMTFAMILY"/>
</dbReference>
<dbReference type="PROSITE" id="PS51686">
    <property type="entry name" value="SAM_MT_RSMB_NOP"/>
    <property type="match status" value="1"/>
</dbReference>
<dbReference type="GO" id="GO:0008173">
    <property type="term" value="F:RNA methyltransferase activity"/>
    <property type="evidence" value="ECO:0007669"/>
    <property type="project" value="InterPro"/>
</dbReference>
<dbReference type="InterPro" id="IPR001678">
    <property type="entry name" value="MeTrfase_RsmB-F_NOP2_dom"/>
</dbReference>
<evidence type="ECO:0000313" key="7">
    <source>
        <dbReference type="EMBL" id="RMB12701.1"/>
    </source>
</evidence>
<dbReference type="Pfam" id="PF01029">
    <property type="entry name" value="NusB"/>
    <property type="match status" value="1"/>
</dbReference>
<feature type="binding site" evidence="5">
    <location>
        <position position="317"/>
    </location>
    <ligand>
        <name>S-adenosyl-L-methionine</name>
        <dbReference type="ChEBI" id="CHEBI:59789"/>
    </ligand>
</feature>
<proteinExistence type="inferred from homology"/>
<sequence>MTRIDPFIIKAHKRCRMKKIPSKQTTSSHDTAADPMLQPRRIAVETLIGVLKKRRDMDTAFAEALKRTGTGDTGTGDTGTGDIGPRDRAFAHRLAGTSVRHTGFLRHILADMVREGLPKGTTRAEAALMTGLSQLLFLRTAEYAAVNETVALVKTLAPHESRLAGLVNAVLRRAGRDRARLLKMLETRPELMLPDWIAARWRTRFGDGEMRRLAAALTDTPPLDLAVHPDTDVADLAERLGARHLPLGALRLDAAGTRVEELPGYEQGQWWVQDQAAQLPVTILGARTGERVLDMCAAPGGKTLQLAALGADVTAVDRSERRLERVRENLARTGLTAKTVAADAAAFRPDSPPDRILLDAPCSATGTYRRHPDVLWIKQPGDIESLAAVQQRLLTHAFDLLDTGGTLVYCVCSLEAEEGPDRIAAFLDATPAARRLPLSPAELAGHSDLITSRGDLMTRPSMMAGDGRLDGFFAARLTKIG</sequence>
<dbReference type="SUPFAM" id="SSF48013">
    <property type="entry name" value="NusB-like"/>
    <property type="match status" value="1"/>
</dbReference>
<dbReference type="Gene3D" id="3.40.50.150">
    <property type="entry name" value="Vaccinia Virus protein VP39"/>
    <property type="match status" value="1"/>
</dbReference>
<dbReference type="GO" id="GO:0006355">
    <property type="term" value="P:regulation of DNA-templated transcription"/>
    <property type="evidence" value="ECO:0007669"/>
    <property type="project" value="InterPro"/>
</dbReference>
<dbReference type="InterPro" id="IPR006027">
    <property type="entry name" value="NusB_RsmB_TIM44"/>
</dbReference>
<dbReference type="InterPro" id="IPR035926">
    <property type="entry name" value="NusB-like_sf"/>
</dbReference>
<dbReference type="FunFam" id="3.40.50.150:FF:000257">
    <property type="entry name" value="16S rRNA methyltransferase"/>
    <property type="match status" value="1"/>
</dbReference>
<keyword evidence="2 5" id="KW-0808">Transferase</keyword>
<evidence type="ECO:0000256" key="4">
    <source>
        <dbReference type="ARBA" id="ARBA00022884"/>
    </source>
</evidence>
<evidence type="ECO:0000256" key="3">
    <source>
        <dbReference type="ARBA" id="ARBA00022691"/>
    </source>
</evidence>
<evidence type="ECO:0000313" key="8">
    <source>
        <dbReference type="Proteomes" id="UP000271227"/>
    </source>
</evidence>
<reference evidence="7 8" key="1">
    <citation type="submission" date="2018-10" db="EMBL/GenBank/DDBJ databases">
        <title>Genomic Encyclopedia of Archaeal and Bacterial Type Strains, Phase II (KMG-II): from individual species to whole genera.</title>
        <authorList>
            <person name="Goeker M."/>
        </authorList>
    </citation>
    <scope>NUCLEOTIDE SEQUENCE [LARGE SCALE GENOMIC DNA]</scope>
    <source>
        <strain evidence="7 8">DSM 25217</strain>
    </source>
</reference>